<keyword evidence="3" id="KW-1185">Reference proteome</keyword>
<dbReference type="AlphaFoldDB" id="A0A2A8CX79"/>
<feature type="transmembrane region" description="Helical" evidence="1">
    <location>
        <begin position="104"/>
        <end position="123"/>
    </location>
</feature>
<sequence>MDLGTPFQTLERVFTEFNVGRLLYLLTLFGTIVFINYEAGFTHHYDVSYQIDEIERLQGLVTDSIDQKHVDVLREGVIEEMKARQTSIPDRLANSIRGFFLESLVRALAVSAGFLLYFIYSIIPSTQLEDKRSQAIGSGAITIVLIFIGYIFPDVGGLGGTAASLIGVQFVAFFVLAAYGNWRK</sequence>
<feature type="transmembrane region" description="Helical" evidence="1">
    <location>
        <begin position="21"/>
        <end position="39"/>
    </location>
</feature>
<accession>A0A2A8CX79</accession>
<organism evidence="2 3">
    <name type="scientific">Longibacter salinarum</name>
    <dbReference type="NCBI Taxonomy" id="1850348"/>
    <lineage>
        <taxon>Bacteria</taxon>
        <taxon>Pseudomonadati</taxon>
        <taxon>Rhodothermota</taxon>
        <taxon>Rhodothermia</taxon>
        <taxon>Rhodothermales</taxon>
        <taxon>Salisaetaceae</taxon>
        <taxon>Longibacter</taxon>
    </lineage>
</organism>
<name>A0A2A8CX79_9BACT</name>
<feature type="transmembrane region" description="Helical" evidence="1">
    <location>
        <begin position="158"/>
        <end position="179"/>
    </location>
</feature>
<keyword evidence="1" id="KW-0812">Transmembrane</keyword>
<keyword evidence="1" id="KW-0472">Membrane</keyword>
<protein>
    <submittedName>
        <fullName evidence="2">Uncharacterized protein</fullName>
    </submittedName>
</protein>
<dbReference type="EMBL" id="PDEQ01000005">
    <property type="protein sequence ID" value="PEN13312.1"/>
    <property type="molecule type" value="Genomic_DNA"/>
</dbReference>
<evidence type="ECO:0000313" key="3">
    <source>
        <dbReference type="Proteomes" id="UP000220102"/>
    </source>
</evidence>
<comment type="caution">
    <text evidence="2">The sequence shown here is derived from an EMBL/GenBank/DDBJ whole genome shotgun (WGS) entry which is preliminary data.</text>
</comment>
<gene>
    <name evidence="2" type="ORF">CRI94_11785</name>
</gene>
<proteinExistence type="predicted"/>
<reference evidence="2 3" key="1">
    <citation type="submission" date="2017-10" db="EMBL/GenBank/DDBJ databases">
        <title>Draft genome of Longibacter Salinarum.</title>
        <authorList>
            <person name="Goh K.M."/>
            <person name="Shamsir M.S."/>
            <person name="Lim S.W."/>
        </authorList>
    </citation>
    <scope>NUCLEOTIDE SEQUENCE [LARGE SCALE GENOMIC DNA]</scope>
    <source>
        <strain evidence="2 3">KCTC 52045</strain>
    </source>
</reference>
<dbReference type="Proteomes" id="UP000220102">
    <property type="component" value="Unassembled WGS sequence"/>
</dbReference>
<evidence type="ECO:0000256" key="1">
    <source>
        <dbReference type="SAM" id="Phobius"/>
    </source>
</evidence>
<keyword evidence="1" id="KW-1133">Transmembrane helix</keyword>
<dbReference type="RefSeq" id="WP_098075940.1">
    <property type="nucleotide sequence ID" value="NZ_PDEQ01000005.1"/>
</dbReference>
<evidence type="ECO:0000313" key="2">
    <source>
        <dbReference type="EMBL" id="PEN13312.1"/>
    </source>
</evidence>
<feature type="transmembrane region" description="Helical" evidence="1">
    <location>
        <begin position="135"/>
        <end position="152"/>
    </location>
</feature>